<dbReference type="HAMAP" id="MF_00099">
    <property type="entry name" value="CheB_chemtxs"/>
    <property type="match status" value="1"/>
</dbReference>
<comment type="domain">
    <text evidence="4">Contains a C-terminal catalytic domain, and an N-terminal region which modulates catalytic activity.</text>
</comment>
<dbReference type="Proteomes" id="UP001596364">
    <property type="component" value="Unassembled WGS sequence"/>
</dbReference>
<feature type="domain" description="CheB-type methylesterase" evidence="8">
    <location>
        <begin position="176"/>
        <end position="364"/>
    </location>
</feature>
<dbReference type="SUPFAM" id="SSF52738">
    <property type="entry name" value="Methylesterase CheB, C-terminal domain"/>
    <property type="match status" value="1"/>
</dbReference>
<dbReference type="RefSeq" id="WP_131257321.1">
    <property type="nucleotide sequence ID" value="NZ_JBHSUS010000001.1"/>
</dbReference>
<evidence type="ECO:0000256" key="2">
    <source>
        <dbReference type="ARBA" id="ARBA00022801"/>
    </source>
</evidence>
<dbReference type="Gene3D" id="3.40.50.2300">
    <property type="match status" value="1"/>
</dbReference>
<evidence type="ECO:0000256" key="4">
    <source>
        <dbReference type="HAMAP-Rule" id="MF_00099"/>
    </source>
</evidence>
<keyword evidence="10" id="KW-1185">Reference proteome</keyword>
<comment type="subcellular location">
    <subcellularLocation>
        <location evidence="4">Cytoplasm</location>
    </subcellularLocation>
</comment>
<evidence type="ECO:0000259" key="8">
    <source>
        <dbReference type="PROSITE" id="PS50122"/>
    </source>
</evidence>
<reference evidence="10" key="1">
    <citation type="journal article" date="2019" name="Int. J. Syst. Evol. Microbiol.">
        <title>The Global Catalogue of Microorganisms (GCM) 10K type strain sequencing project: providing services to taxonomists for standard genome sequencing and annotation.</title>
        <authorList>
            <consortium name="The Broad Institute Genomics Platform"/>
            <consortium name="The Broad Institute Genome Sequencing Center for Infectious Disease"/>
            <person name="Wu L."/>
            <person name="Ma J."/>
        </authorList>
    </citation>
    <scope>NUCLEOTIDE SEQUENCE [LARGE SCALE GENOMIC DNA]</scope>
    <source>
        <strain evidence="10">CGMCC 1.16031</strain>
    </source>
</reference>
<dbReference type="CDD" id="cd17541">
    <property type="entry name" value="REC_CheB-like"/>
    <property type="match status" value="1"/>
</dbReference>
<evidence type="ECO:0000259" key="7">
    <source>
        <dbReference type="PROSITE" id="PS50110"/>
    </source>
</evidence>
<feature type="active site" evidence="4 5">
    <location>
        <position position="210"/>
    </location>
</feature>
<evidence type="ECO:0000313" key="9">
    <source>
        <dbReference type="EMBL" id="MFC6439386.1"/>
    </source>
</evidence>
<keyword evidence="4 6" id="KW-0597">Phosphoprotein</keyword>
<feature type="modified residue" description="4-aspartylphosphate" evidence="4 6">
    <location>
        <position position="55"/>
    </location>
</feature>
<name>A0ABW1XHW8_9ALTE</name>
<evidence type="ECO:0000256" key="1">
    <source>
        <dbReference type="ARBA" id="ARBA00022500"/>
    </source>
</evidence>
<dbReference type="PROSITE" id="PS50110">
    <property type="entry name" value="RESPONSE_REGULATORY"/>
    <property type="match status" value="1"/>
</dbReference>
<dbReference type="EC" id="3.1.1.61" evidence="4"/>
<comment type="caution">
    <text evidence="9">The sequence shown here is derived from an EMBL/GenBank/DDBJ whole genome shotgun (WGS) entry which is preliminary data.</text>
</comment>
<comment type="function">
    <text evidence="4">Involved in chemotaxis. Part of a chemotaxis signal transduction system that modulates chemotaxis in response to various stimuli. Catalyzes the demethylation of specific methylglutamate residues introduced into the chemoreceptors (methyl-accepting chemotaxis proteins or MCP) by CheR. Also mediates the irreversible deamidation of specific glutamine residues to glutamic acid.</text>
</comment>
<feature type="active site" evidence="4 5">
    <location>
        <position position="183"/>
    </location>
</feature>
<comment type="PTM">
    <text evidence="4">Phosphorylated by CheA. Phosphorylation of the N-terminal regulatory domain activates the methylesterase activity.</text>
</comment>
<proteinExistence type="inferred from homology"/>
<dbReference type="GO" id="GO:0008984">
    <property type="term" value="F:protein-glutamate methylesterase activity"/>
    <property type="evidence" value="ECO:0007669"/>
    <property type="project" value="UniProtKB-EC"/>
</dbReference>
<evidence type="ECO:0000256" key="5">
    <source>
        <dbReference type="PROSITE-ProRule" id="PRU00050"/>
    </source>
</evidence>
<dbReference type="Pfam" id="PF00072">
    <property type="entry name" value="Response_reg"/>
    <property type="match status" value="1"/>
</dbReference>
<dbReference type="PROSITE" id="PS50122">
    <property type="entry name" value="CHEB"/>
    <property type="match status" value="1"/>
</dbReference>
<keyword evidence="4" id="KW-0963">Cytoplasm</keyword>
<dbReference type="EC" id="3.5.1.44" evidence="4"/>
<dbReference type="CDD" id="cd16432">
    <property type="entry name" value="CheB_Rec"/>
    <property type="match status" value="1"/>
</dbReference>
<gene>
    <name evidence="4" type="primary">cheB</name>
    <name evidence="9" type="ORF">ACFP85_04380</name>
</gene>
<dbReference type="Gene3D" id="3.40.50.180">
    <property type="entry name" value="Methylesterase CheB, C-terminal domain"/>
    <property type="match status" value="1"/>
</dbReference>
<dbReference type="InterPro" id="IPR001789">
    <property type="entry name" value="Sig_transdc_resp-reg_receiver"/>
</dbReference>
<feature type="active site" evidence="4 5">
    <location>
        <position position="308"/>
    </location>
</feature>
<feature type="domain" description="Response regulatory" evidence="7">
    <location>
        <begin position="4"/>
        <end position="121"/>
    </location>
</feature>
<accession>A0ABW1XHW8</accession>
<evidence type="ECO:0000256" key="6">
    <source>
        <dbReference type="PROSITE-ProRule" id="PRU00169"/>
    </source>
</evidence>
<comment type="similarity">
    <text evidence="4">Belongs to the CheB family.</text>
</comment>
<dbReference type="SMART" id="SM00448">
    <property type="entry name" value="REC"/>
    <property type="match status" value="1"/>
</dbReference>
<dbReference type="InterPro" id="IPR011006">
    <property type="entry name" value="CheY-like_superfamily"/>
</dbReference>
<keyword evidence="2 4" id="KW-0378">Hydrolase</keyword>
<dbReference type="SUPFAM" id="SSF52172">
    <property type="entry name" value="CheY-like"/>
    <property type="match status" value="1"/>
</dbReference>
<dbReference type="InterPro" id="IPR000673">
    <property type="entry name" value="Sig_transdc_resp-reg_Me-estase"/>
</dbReference>
<keyword evidence="1 4" id="KW-0145">Chemotaxis</keyword>
<dbReference type="InterPro" id="IPR008248">
    <property type="entry name" value="CheB-like"/>
</dbReference>
<dbReference type="InterPro" id="IPR035909">
    <property type="entry name" value="CheB_C"/>
</dbReference>
<dbReference type="PIRSF" id="PIRSF000876">
    <property type="entry name" value="RR_chemtxs_CheB"/>
    <property type="match status" value="1"/>
</dbReference>
<sequence>MAYKVLVVDDSTFFRRRVSDILNQDPELEVIGDAINGRQAIEKVLELDPDVVTMDVEMPLMDGISAVREIMKRKPVPILMFSSLTYEGATATLDAMDAGALDFLPKRFEDIAQNKTEAQMLLCHRVRAIARRKPSLRPGAAGSFVTSGQSASLLSQPPRILSRPPVRAMGGSKHYRALAIGTSTGGPAALQNLLTRIPGNFNYPIFLIQHMPGTFTNAFAKRLDSLCKIRVVEGEDGQLVENGTAYLAPGGKQMVLDSRGNQTRLRVIDDHNDSRYLYKPSVDMTFESIADVYGGDVLAMVLTGMGADGREGCRKLKKLGARIWVQDEASCVVYGMPMAVANAGLADENTSLENLASKLITEMR</sequence>
<dbReference type="Pfam" id="PF01339">
    <property type="entry name" value="CheB_methylest"/>
    <property type="match status" value="1"/>
</dbReference>
<dbReference type="PANTHER" id="PTHR42872">
    <property type="entry name" value="PROTEIN-GLUTAMATE METHYLESTERASE/PROTEIN-GLUTAMINE GLUTAMINASE"/>
    <property type="match status" value="1"/>
</dbReference>
<comment type="catalytic activity">
    <reaction evidence="3 4">
        <text>[protein]-L-glutamate 5-O-methyl ester + H2O = L-glutamyl-[protein] + methanol + H(+)</text>
        <dbReference type="Rhea" id="RHEA:23236"/>
        <dbReference type="Rhea" id="RHEA-COMP:10208"/>
        <dbReference type="Rhea" id="RHEA-COMP:10311"/>
        <dbReference type="ChEBI" id="CHEBI:15377"/>
        <dbReference type="ChEBI" id="CHEBI:15378"/>
        <dbReference type="ChEBI" id="CHEBI:17790"/>
        <dbReference type="ChEBI" id="CHEBI:29973"/>
        <dbReference type="ChEBI" id="CHEBI:82795"/>
        <dbReference type="EC" id="3.1.1.61"/>
    </reaction>
</comment>
<dbReference type="EMBL" id="JBHSUS010000001">
    <property type="protein sequence ID" value="MFC6439386.1"/>
    <property type="molecule type" value="Genomic_DNA"/>
</dbReference>
<evidence type="ECO:0000313" key="10">
    <source>
        <dbReference type="Proteomes" id="UP001596364"/>
    </source>
</evidence>
<comment type="catalytic activity">
    <reaction evidence="4">
        <text>L-glutaminyl-[protein] + H2O = L-glutamyl-[protein] + NH4(+)</text>
        <dbReference type="Rhea" id="RHEA:16441"/>
        <dbReference type="Rhea" id="RHEA-COMP:10207"/>
        <dbReference type="Rhea" id="RHEA-COMP:10208"/>
        <dbReference type="ChEBI" id="CHEBI:15377"/>
        <dbReference type="ChEBI" id="CHEBI:28938"/>
        <dbReference type="ChEBI" id="CHEBI:29973"/>
        <dbReference type="ChEBI" id="CHEBI:30011"/>
        <dbReference type="EC" id="3.5.1.44"/>
    </reaction>
</comment>
<organism evidence="9 10">
    <name type="scientific">Pseudobowmanella zhangzhouensis</name>
    <dbReference type="NCBI Taxonomy" id="1537679"/>
    <lineage>
        <taxon>Bacteria</taxon>
        <taxon>Pseudomonadati</taxon>
        <taxon>Pseudomonadota</taxon>
        <taxon>Gammaproteobacteria</taxon>
        <taxon>Alteromonadales</taxon>
        <taxon>Alteromonadaceae</taxon>
    </lineage>
</organism>
<protein>
    <recommendedName>
        <fullName evidence="4">Protein-glutamate methylesterase/protein-glutamine glutaminase</fullName>
        <ecNumber evidence="4">3.1.1.61</ecNumber>
        <ecNumber evidence="4">3.5.1.44</ecNumber>
    </recommendedName>
</protein>
<dbReference type="PANTHER" id="PTHR42872:SF3">
    <property type="entry name" value="PROTEIN-GLUTAMATE METHYLESTERASE_PROTEIN-GLUTAMINE GLUTAMINASE 1"/>
    <property type="match status" value="1"/>
</dbReference>
<dbReference type="NCBIfam" id="NF001965">
    <property type="entry name" value="PRK00742.1"/>
    <property type="match status" value="1"/>
</dbReference>
<evidence type="ECO:0000256" key="3">
    <source>
        <dbReference type="ARBA" id="ARBA00048267"/>
    </source>
</evidence>